<reference evidence="14" key="2">
    <citation type="journal article" date="2013" name="PLoS Genet.">
        <title>Comparative genome structure, secondary metabolite, and effector coding capacity across Cochliobolus pathogens.</title>
        <authorList>
            <person name="Condon B.J."/>
            <person name="Leng Y."/>
            <person name="Wu D."/>
            <person name="Bushley K.E."/>
            <person name="Ohm R.A."/>
            <person name="Otillar R."/>
            <person name="Martin J."/>
            <person name="Schackwitz W."/>
            <person name="Grimwood J."/>
            <person name="MohdZainudin N."/>
            <person name="Xue C."/>
            <person name="Wang R."/>
            <person name="Manning V.A."/>
            <person name="Dhillon B."/>
            <person name="Tu Z.J."/>
            <person name="Steffenson B.J."/>
            <person name="Salamov A."/>
            <person name="Sun H."/>
            <person name="Lowry S."/>
            <person name="LaButti K."/>
            <person name="Han J."/>
            <person name="Copeland A."/>
            <person name="Lindquist E."/>
            <person name="Barry K."/>
            <person name="Schmutz J."/>
            <person name="Baker S.E."/>
            <person name="Ciuffetti L.M."/>
            <person name="Grigoriev I.V."/>
            <person name="Zhong S."/>
            <person name="Turgeon B.G."/>
        </authorList>
    </citation>
    <scope>NUCLEOTIDE SEQUENCE [LARGE SCALE GENOMIC DNA]</scope>
    <source>
        <strain evidence="14">ND90Pr / ATCC 201652</strain>
    </source>
</reference>
<dbReference type="Gene3D" id="3.40.50.1000">
    <property type="entry name" value="HAD superfamily/HAD-like"/>
    <property type="match status" value="1"/>
</dbReference>
<proteinExistence type="predicted"/>
<feature type="transmembrane region" description="Helical" evidence="10">
    <location>
        <begin position="280"/>
        <end position="300"/>
    </location>
</feature>
<dbReference type="GO" id="GO:0016887">
    <property type="term" value="F:ATP hydrolysis activity"/>
    <property type="evidence" value="ECO:0007669"/>
    <property type="project" value="InterPro"/>
</dbReference>
<feature type="region of interest" description="Disordered" evidence="9">
    <location>
        <begin position="87"/>
        <end position="107"/>
    </location>
</feature>
<dbReference type="InterPro" id="IPR023298">
    <property type="entry name" value="ATPase_P-typ_TM_dom_sf"/>
</dbReference>
<feature type="compositionally biased region" description="Low complexity" evidence="9">
    <location>
        <begin position="57"/>
        <end position="67"/>
    </location>
</feature>
<dbReference type="Pfam" id="PF00122">
    <property type="entry name" value="E1-E2_ATPase"/>
    <property type="match status" value="1"/>
</dbReference>
<dbReference type="InterPro" id="IPR023214">
    <property type="entry name" value="HAD_sf"/>
</dbReference>
<dbReference type="PANTHER" id="PTHR43294:SF21">
    <property type="entry name" value="CATION TRANSPORTING ATPASE"/>
    <property type="match status" value="1"/>
</dbReference>
<organism evidence="13 14">
    <name type="scientific">Cochliobolus sativus (strain ND90Pr / ATCC 201652)</name>
    <name type="common">Common root rot and spot blotch fungus</name>
    <name type="synonym">Bipolaris sorokiniana</name>
    <dbReference type="NCBI Taxonomy" id="665912"/>
    <lineage>
        <taxon>Eukaryota</taxon>
        <taxon>Fungi</taxon>
        <taxon>Dikarya</taxon>
        <taxon>Ascomycota</taxon>
        <taxon>Pezizomycotina</taxon>
        <taxon>Dothideomycetes</taxon>
        <taxon>Pleosporomycetidae</taxon>
        <taxon>Pleosporales</taxon>
        <taxon>Pleosporineae</taxon>
        <taxon>Pleosporaceae</taxon>
        <taxon>Bipolaris</taxon>
    </lineage>
</organism>
<dbReference type="RefSeq" id="XP_007705763.1">
    <property type="nucleotide sequence ID" value="XM_007707573.1"/>
</dbReference>
<feature type="domain" description="Cation-transporting P-type ATPase C-terminal" evidence="12">
    <location>
        <begin position="821"/>
        <end position="1000"/>
    </location>
</feature>
<feature type="transmembrane region" description="Helical" evidence="10">
    <location>
        <begin position="810"/>
        <end position="838"/>
    </location>
</feature>
<dbReference type="InterPro" id="IPR044492">
    <property type="entry name" value="P_typ_ATPase_HD_dom"/>
</dbReference>
<keyword evidence="2" id="KW-1003">Cell membrane</keyword>
<evidence type="ECO:0000256" key="10">
    <source>
        <dbReference type="SAM" id="Phobius"/>
    </source>
</evidence>
<dbReference type="Gene3D" id="1.20.1110.10">
    <property type="entry name" value="Calcium-transporting ATPase, transmembrane domain"/>
    <property type="match status" value="1"/>
</dbReference>
<dbReference type="InterPro" id="IPR023299">
    <property type="entry name" value="ATPase_P-typ_cyto_dom_N"/>
</dbReference>
<evidence type="ECO:0000259" key="11">
    <source>
        <dbReference type="Pfam" id="PF00122"/>
    </source>
</evidence>
<dbReference type="InterPro" id="IPR050510">
    <property type="entry name" value="Cation_transp_ATPase_P-type"/>
</dbReference>
<name>M2SNK1_COCSN</name>
<evidence type="ECO:0000256" key="6">
    <source>
        <dbReference type="ARBA" id="ARBA00022967"/>
    </source>
</evidence>
<feature type="transmembrane region" description="Helical" evidence="10">
    <location>
        <begin position="970"/>
        <end position="994"/>
    </location>
</feature>
<dbReference type="Pfam" id="PF13246">
    <property type="entry name" value="Cation_ATPase"/>
    <property type="match status" value="1"/>
</dbReference>
<feature type="region of interest" description="Disordered" evidence="9">
    <location>
        <begin position="1"/>
        <end position="74"/>
    </location>
</feature>
<evidence type="ECO:0000256" key="5">
    <source>
        <dbReference type="ARBA" id="ARBA00022840"/>
    </source>
</evidence>
<feature type="transmembrane region" description="Helical" evidence="10">
    <location>
        <begin position="329"/>
        <end position="351"/>
    </location>
</feature>
<dbReference type="FunFam" id="3.40.50.1000:FF:000001">
    <property type="entry name" value="Phospholipid-transporting ATPase IC"/>
    <property type="match status" value="1"/>
</dbReference>
<dbReference type="PRINTS" id="PR00121">
    <property type="entry name" value="NAKATPASE"/>
</dbReference>
<dbReference type="InterPro" id="IPR018303">
    <property type="entry name" value="ATPase_P-typ_P_site"/>
</dbReference>
<keyword evidence="8 10" id="KW-0472">Membrane</keyword>
<evidence type="ECO:0000256" key="9">
    <source>
        <dbReference type="SAM" id="MobiDB-lite"/>
    </source>
</evidence>
<dbReference type="Proteomes" id="UP000016934">
    <property type="component" value="Unassembled WGS sequence"/>
</dbReference>
<sequence>MTSSKCNVPDDHEETEPTGDINDIEKQEKTPYIVWEDVNHPGRGRLDGRTVRRQSRSRSQGSISSVRSRTHSASGIPTEFRTLSIQVSESKAKARDPPLKNGEDTKNANSDYFGQLDYHTLSPPEHTWRKIFWYVFGGFCSVLWIGVIIFFICWRPLGDPHPAAYNLGLAILVLIVILLQACFSAFQDWSTKRTMQSILDLLPSDAMVLRNGSFIKVPSTNIVVGDIVRISIGDKVPADMRLLTTLGDVRFDRSMITGEAEEVDSALDSTDENFLESRNISFMGTMVVNGSAVGIVVLIGENSVMGRIAQATSGVKEEPTLIQREISRFVYIIVCLTVFLALLLLFVWVGWLRKDHKGFLSVIAMLNNVMGCVASFITEGMPVGVALTLMMVARRMKSANVLPKGLSTVETLGCVNVICSDKTGTLTENKMTVTSIGFVDELKSADDLAPMLASESYPGALQDLHKAAILCNDAMFDPTTIQLPVNERAIQGNATDGAVLRFAEGAKLGRPLHETFPRVFSIPFNSKNKWMLSVHEQGKKCKESEKPEFLVLVKGAPDVLLPKCSSWLSFHTNTVQPLDSEACHLLSQAQEKLSRNAERVIMLCQRRYGPVASLRSNAFSDELTEHALTDLTIIGILGILDPPHPESAETVATCRRAGIRFFMVTGDFGLTGAAIARRIGIFSSDREPDTIAKIIDHNASRGTQLGDLSDADWDVVCQYEEIVFGRTTPEQKLRIVNELKRRQNVVAVTGEGVNDAPALRASDVGIAIVSGSDVALEASDLVLMDKFSSIIDGIRLGRLVFQNLQKVIGYLLPAGSCSFLVIIICVFTDLFCSLSLIMEREEFDLLSLRTRHTKRDHLINVKIYIQSYLFIGVMQTICAHSMFFLYYTDGFYGYSMDELNHFNTVGQCVYFVTLVILQWVNILSIRNKHLSILQADPFRKDRRNPWLAAGILVSLCIAIFVTEVEGIQNLFGTASVPMEFWLIPIPLALGIIVMDEMRKLAVRMWSNGPIARIAW</sequence>
<feature type="domain" description="P-type ATPase A" evidence="11">
    <location>
        <begin position="201"/>
        <end position="312"/>
    </location>
</feature>
<dbReference type="GO" id="GO:0030007">
    <property type="term" value="P:intracellular potassium ion homeostasis"/>
    <property type="evidence" value="ECO:0007669"/>
    <property type="project" value="TreeGrafter"/>
</dbReference>
<dbReference type="SUPFAM" id="SSF81653">
    <property type="entry name" value="Calcium ATPase, transduction domain A"/>
    <property type="match status" value="1"/>
</dbReference>
<dbReference type="SUPFAM" id="SSF81660">
    <property type="entry name" value="Metal cation-transporting ATPase, ATP-binding domain N"/>
    <property type="match status" value="1"/>
</dbReference>
<dbReference type="HOGENOM" id="CLU_002360_4_1_1"/>
<dbReference type="SFLD" id="SFLDS00003">
    <property type="entry name" value="Haloacid_Dehalogenase"/>
    <property type="match status" value="1"/>
</dbReference>
<evidence type="ECO:0000313" key="13">
    <source>
        <dbReference type="EMBL" id="EMD58716.1"/>
    </source>
</evidence>
<evidence type="ECO:0000256" key="3">
    <source>
        <dbReference type="ARBA" id="ARBA00022692"/>
    </source>
</evidence>
<dbReference type="PROSITE" id="PS00154">
    <property type="entry name" value="ATPASE_E1_E2"/>
    <property type="match status" value="1"/>
</dbReference>
<dbReference type="GO" id="GO:0005391">
    <property type="term" value="F:P-type sodium:potassium-exchanging transporter activity"/>
    <property type="evidence" value="ECO:0007669"/>
    <property type="project" value="TreeGrafter"/>
</dbReference>
<keyword evidence="7 10" id="KW-1133">Transmembrane helix</keyword>
<gene>
    <name evidence="13" type="ORF">COCSADRAFT_349006</name>
</gene>
<dbReference type="KEGG" id="bsc:COCSADRAFT_349006"/>
<dbReference type="Gene3D" id="3.40.1110.10">
    <property type="entry name" value="Calcium-transporting ATPase, cytoplasmic domain N"/>
    <property type="match status" value="1"/>
</dbReference>
<dbReference type="Gene3D" id="2.70.150.10">
    <property type="entry name" value="Calcium-transporting ATPase, cytoplasmic transduction domain A"/>
    <property type="match status" value="1"/>
</dbReference>
<dbReference type="SFLD" id="SFLDG00002">
    <property type="entry name" value="C1.7:_P-type_atpase_like"/>
    <property type="match status" value="1"/>
</dbReference>
<dbReference type="GO" id="GO:1902600">
    <property type="term" value="P:proton transmembrane transport"/>
    <property type="evidence" value="ECO:0007669"/>
    <property type="project" value="TreeGrafter"/>
</dbReference>
<feature type="transmembrane region" description="Helical" evidence="10">
    <location>
        <begin position="946"/>
        <end position="964"/>
    </location>
</feature>
<feature type="compositionally biased region" description="Basic and acidic residues" evidence="9">
    <location>
        <begin position="37"/>
        <end position="50"/>
    </location>
</feature>
<dbReference type="InterPro" id="IPR001757">
    <property type="entry name" value="P_typ_ATPase"/>
</dbReference>
<dbReference type="GO" id="GO:0006883">
    <property type="term" value="P:intracellular sodium ion homeostasis"/>
    <property type="evidence" value="ECO:0007669"/>
    <property type="project" value="TreeGrafter"/>
</dbReference>
<keyword evidence="6" id="KW-1278">Translocase</keyword>
<reference evidence="13 14" key="1">
    <citation type="journal article" date="2012" name="PLoS Pathog.">
        <title>Diverse lifestyles and strategies of plant pathogenesis encoded in the genomes of eighteen Dothideomycetes fungi.</title>
        <authorList>
            <person name="Ohm R.A."/>
            <person name="Feau N."/>
            <person name="Henrissat B."/>
            <person name="Schoch C.L."/>
            <person name="Horwitz B.A."/>
            <person name="Barry K.W."/>
            <person name="Condon B.J."/>
            <person name="Copeland A.C."/>
            <person name="Dhillon B."/>
            <person name="Glaser F."/>
            <person name="Hesse C.N."/>
            <person name="Kosti I."/>
            <person name="LaButti K."/>
            <person name="Lindquist E.A."/>
            <person name="Lucas S."/>
            <person name="Salamov A.A."/>
            <person name="Bradshaw R.E."/>
            <person name="Ciuffetti L."/>
            <person name="Hamelin R.C."/>
            <person name="Kema G.H.J."/>
            <person name="Lawrence C."/>
            <person name="Scott J.A."/>
            <person name="Spatafora J.W."/>
            <person name="Turgeon B.G."/>
            <person name="de Wit P.J.G.M."/>
            <person name="Zhong S."/>
            <person name="Goodwin S.B."/>
            <person name="Grigoriev I.V."/>
        </authorList>
    </citation>
    <scope>NUCLEOTIDE SEQUENCE [LARGE SCALE GENOMIC DNA]</scope>
    <source>
        <strain evidence="14">ND90Pr / ATCC 201652</strain>
    </source>
</reference>
<dbReference type="SUPFAM" id="SSF56784">
    <property type="entry name" value="HAD-like"/>
    <property type="match status" value="1"/>
</dbReference>
<keyword evidence="4" id="KW-0547">Nucleotide-binding</keyword>
<evidence type="ECO:0000256" key="2">
    <source>
        <dbReference type="ARBA" id="ARBA00022475"/>
    </source>
</evidence>
<evidence type="ECO:0000259" key="12">
    <source>
        <dbReference type="Pfam" id="PF00689"/>
    </source>
</evidence>
<dbReference type="PANTHER" id="PTHR43294">
    <property type="entry name" value="SODIUM/POTASSIUM-TRANSPORTING ATPASE SUBUNIT ALPHA"/>
    <property type="match status" value="1"/>
</dbReference>
<feature type="transmembrane region" description="Helical" evidence="10">
    <location>
        <begin position="131"/>
        <end position="157"/>
    </location>
</feature>
<dbReference type="eggNOG" id="KOG0203">
    <property type="taxonomic scope" value="Eukaryota"/>
</dbReference>
<evidence type="ECO:0000256" key="1">
    <source>
        <dbReference type="ARBA" id="ARBA00004651"/>
    </source>
</evidence>
<dbReference type="InterPro" id="IPR008250">
    <property type="entry name" value="ATPase_P-typ_transduc_dom_A_sf"/>
</dbReference>
<protein>
    <submittedName>
        <fullName evidence="13">Uncharacterized protein</fullName>
    </submittedName>
</protein>
<dbReference type="InterPro" id="IPR036412">
    <property type="entry name" value="HAD-like_sf"/>
</dbReference>
<dbReference type="GO" id="GO:0005886">
    <property type="term" value="C:plasma membrane"/>
    <property type="evidence" value="ECO:0007669"/>
    <property type="project" value="UniProtKB-SubCell"/>
</dbReference>
<keyword evidence="3 10" id="KW-0812">Transmembrane</keyword>
<feature type="compositionally biased region" description="Basic and acidic residues" evidence="9">
    <location>
        <begin position="90"/>
        <end position="106"/>
    </location>
</feature>
<dbReference type="GO" id="GO:0036376">
    <property type="term" value="P:sodium ion export across plasma membrane"/>
    <property type="evidence" value="ECO:0007669"/>
    <property type="project" value="TreeGrafter"/>
</dbReference>
<dbReference type="GeneID" id="19137932"/>
<comment type="subcellular location">
    <subcellularLocation>
        <location evidence="1">Cell membrane</location>
        <topology evidence="1">Multi-pass membrane protein</topology>
    </subcellularLocation>
</comment>
<dbReference type="GO" id="GO:1990573">
    <property type="term" value="P:potassium ion import across plasma membrane"/>
    <property type="evidence" value="ECO:0007669"/>
    <property type="project" value="TreeGrafter"/>
</dbReference>
<dbReference type="EMBL" id="KB445655">
    <property type="protein sequence ID" value="EMD58716.1"/>
    <property type="molecule type" value="Genomic_DNA"/>
</dbReference>
<dbReference type="GO" id="GO:0005524">
    <property type="term" value="F:ATP binding"/>
    <property type="evidence" value="ECO:0007669"/>
    <property type="project" value="UniProtKB-KW"/>
</dbReference>
<dbReference type="NCBIfam" id="TIGR01494">
    <property type="entry name" value="ATPase_P-type"/>
    <property type="match status" value="2"/>
</dbReference>
<dbReference type="SFLD" id="SFLDF00027">
    <property type="entry name" value="p-type_atpase"/>
    <property type="match status" value="1"/>
</dbReference>
<evidence type="ECO:0000313" key="14">
    <source>
        <dbReference type="Proteomes" id="UP000016934"/>
    </source>
</evidence>
<dbReference type="Pfam" id="PF00689">
    <property type="entry name" value="Cation_ATPase_C"/>
    <property type="match status" value="1"/>
</dbReference>
<feature type="transmembrane region" description="Helical" evidence="10">
    <location>
        <begin position="859"/>
        <end position="884"/>
    </location>
</feature>
<dbReference type="AlphaFoldDB" id="M2SNK1"/>
<evidence type="ECO:0000256" key="4">
    <source>
        <dbReference type="ARBA" id="ARBA00022741"/>
    </source>
</evidence>
<dbReference type="SUPFAM" id="SSF81665">
    <property type="entry name" value="Calcium ATPase, transmembrane domain M"/>
    <property type="match status" value="1"/>
</dbReference>
<evidence type="ECO:0000256" key="7">
    <source>
        <dbReference type="ARBA" id="ARBA00022989"/>
    </source>
</evidence>
<keyword evidence="5" id="KW-0067">ATP-binding</keyword>
<keyword evidence="14" id="KW-1185">Reference proteome</keyword>
<feature type="transmembrane region" description="Helical" evidence="10">
    <location>
        <begin position="163"/>
        <end position="186"/>
    </location>
</feature>
<dbReference type="OrthoDB" id="158672at2759"/>
<evidence type="ECO:0000256" key="8">
    <source>
        <dbReference type="ARBA" id="ARBA00023136"/>
    </source>
</evidence>
<feature type="transmembrane region" description="Helical" evidence="10">
    <location>
        <begin position="904"/>
        <end position="925"/>
    </location>
</feature>
<dbReference type="InterPro" id="IPR059000">
    <property type="entry name" value="ATPase_P-type_domA"/>
</dbReference>
<dbReference type="OMA" id="MFFLYMW"/>
<dbReference type="PRINTS" id="PR00119">
    <property type="entry name" value="CATATPASE"/>
</dbReference>
<dbReference type="InterPro" id="IPR006068">
    <property type="entry name" value="ATPase_P-typ_cation-transptr_C"/>
</dbReference>
<accession>M2SNK1</accession>